<dbReference type="SMART" id="SM01118">
    <property type="entry name" value="CYTH"/>
    <property type="match status" value="1"/>
</dbReference>
<dbReference type="InterPro" id="IPR023577">
    <property type="entry name" value="CYTH_domain"/>
</dbReference>
<reference evidence="3 4" key="1">
    <citation type="submission" date="2014-09" db="EMBL/GenBank/DDBJ databases">
        <title>Whole genome shotgun sequence of Escherichia vulneris NBRC 102420.</title>
        <authorList>
            <person name="Yoshida Y."/>
            <person name="Hosoyama A."/>
            <person name="Tsuchikane K."/>
            <person name="Ohji S."/>
            <person name="Ichikawa N."/>
            <person name="Kimura A."/>
            <person name="Yamazoe A."/>
            <person name="Ezaki T."/>
            <person name="Fujita N."/>
        </authorList>
    </citation>
    <scope>NUCLEOTIDE SEQUENCE [LARGE SCALE GENOMIC DNA]</scope>
    <source>
        <strain evidence="3 4">NBRC 102420</strain>
    </source>
</reference>
<dbReference type="SUPFAM" id="SSF55154">
    <property type="entry name" value="CYTH-like phosphatases"/>
    <property type="match status" value="1"/>
</dbReference>
<accession>A0A090V384</accession>
<dbReference type="eggNOG" id="COG3025">
    <property type="taxonomic scope" value="Bacteria"/>
</dbReference>
<dbReference type="Pfam" id="PF01928">
    <property type="entry name" value="CYTH"/>
    <property type="match status" value="1"/>
</dbReference>
<dbReference type="PROSITE" id="PS51708">
    <property type="entry name" value="CHAD"/>
    <property type="match status" value="1"/>
</dbReference>
<evidence type="ECO:0000313" key="3">
    <source>
        <dbReference type="EMBL" id="GAL57734.1"/>
    </source>
</evidence>
<organism evidence="3 4">
    <name type="scientific">Pseudescherichia vulneris NBRC 102420</name>
    <dbReference type="NCBI Taxonomy" id="1115515"/>
    <lineage>
        <taxon>Bacteria</taxon>
        <taxon>Pseudomonadati</taxon>
        <taxon>Pseudomonadota</taxon>
        <taxon>Gammaproteobacteria</taxon>
        <taxon>Enterobacterales</taxon>
        <taxon>Enterobacteriaceae</taxon>
        <taxon>Pseudescherichia</taxon>
    </lineage>
</organism>
<keyword evidence="4" id="KW-1185">Reference proteome</keyword>
<proteinExistence type="predicted"/>
<protein>
    <recommendedName>
        <fullName evidence="5">Inorganic triphosphatase</fullName>
    </recommendedName>
</protein>
<feature type="domain" description="CYTH" evidence="1">
    <location>
        <begin position="2"/>
        <end position="202"/>
    </location>
</feature>
<evidence type="ECO:0000259" key="1">
    <source>
        <dbReference type="PROSITE" id="PS51707"/>
    </source>
</evidence>
<dbReference type="FunFam" id="2.40.320.10:FF:000002">
    <property type="entry name" value="Adenylate cyclase"/>
    <property type="match status" value="1"/>
</dbReference>
<dbReference type="STRING" id="1115515.EV102420_08_01970"/>
<dbReference type="PANTHER" id="PTHR39569:SF1">
    <property type="entry name" value="INORGANIC TRIPHOSPHATASE"/>
    <property type="match status" value="1"/>
</dbReference>
<evidence type="ECO:0008006" key="5">
    <source>
        <dbReference type="Google" id="ProtNLM"/>
    </source>
</evidence>
<dbReference type="Pfam" id="PF05235">
    <property type="entry name" value="CHAD"/>
    <property type="match status" value="1"/>
</dbReference>
<dbReference type="Proteomes" id="UP000029462">
    <property type="component" value="Unassembled WGS sequence"/>
</dbReference>
<dbReference type="PANTHER" id="PTHR39569">
    <property type="entry name" value="INORGANIC TRIPHOSPHATASE"/>
    <property type="match status" value="1"/>
</dbReference>
<dbReference type="GO" id="GO:0050355">
    <property type="term" value="F:inorganic triphosphate phosphatase activity"/>
    <property type="evidence" value="ECO:0007669"/>
    <property type="project" value="InterPro"/>
</dbReference>
<dbReference type="GO" id="GO:0046872">
    <property type="term" value="F:metal ion binding"/>
    <property type="evidence" value="ECO:0007669"/>
    <property type="project" value="TreeGrafter"/>
</dbReference>
<gene>
    <name evidence="3" type="primary">ygiF</name>
    <name evidence="3" type="ORF">EV102420_08_01970</name>
</gene>
<name>A0A090V384_PSEVU</name>
<dbReference type="PROSITE" id="PS51707">
    <property type="entry name" value="CYTH"/>
    <property type="match status" value="1"/>
</dbReference>
<dbReference type="AlphaFoldDB" id="A0A090V384"/>
<evidence type="ECO:0000259" key="2">
    <source>
        <dbReference type="PROSITE" id="PS51708"/>
    </source>
</evidence>
<dbReference type="OrthoDB" id="3034217at2"/>
<dbReference type="InterPro" id="IPR033469">
    <property type="entry name" value="CYTH-like_dom_sf"/>
</dbReference>
<dbReference type="EMBL" id="BBMZ01000008">
    <property type="protein sequence ID" value="GAL57734.1"/>
    <property type="molecule type" value="Genomic_DNA"/>
</dbReference>
<feature type="domain" description="CHAD" evidence="2">
    <location>
        <begin position="218"/>
        <end position="433"/>
    </location>
</feature>
<dbReference type="InterPro" id="IPR039013">
    <property type="entry name" value="YgiF"/>
</dbReference>
<dbReference type="Gene3D" id="2.40.320.10">
    <property type="entry name" value="Hypothetical Protein Pfu-838710-001"/>
    <property type="match status" value="1"/>
</dbReference>
<evidence type="ECO:0000313" key="4">
    <source>
        <dbReference type="Proteomes" id="UP000029462"/>
    </source>
</evidence>
<dbReference type="CDD" id="cd07756">
    <property type="entry name" value="CYTH-like_Pase_CHAD"/>
    <property type="match status" value="1"/>
</dbReference>
<comment type="caution">
    <text evidence="3">The sequence shown here is derived from an EMBL/GenBank/DDBJ whole genome shotgun (WGS) entry which is preliminary data.</text>
</comment>
<dbReference type="InterPro" id="IPR007899">
    <property type="entry name" value="CHAD_dom"/>
</dbReference>
<dbReference type="RefSeq" id="WP_042390300.1">
    <property type="nucleotide sequence ID" value="NZ_BBMZ01000008.1"/>
</dbReference>
<sequence>MTQEIELKFIVDPSRVDALRSHLHTLTDEHVAPATLLNIYYETADSWLRSHDMGLRIRGAQDRYEMTIKTAGRTVGGLHQRPEYNIAIDKPELDLTRFPAEAWPEGGLPADLAERVSPLFSTHFDREKWLVNVGDSRIEIALDLGEVKADELAEPICELELELLSGAAEDVLKLARQLVTQTGLRQGSLSKAARGYHLAKGNPPRPLRATEILTVAPKASVEQGLEAALELALSQWQYHEELWVRGDKNAQAATLAAIALVRHTLMLFGGIVPRKASARLRDLLTQSEATLTSAVSAVTAVYSPEIATAKLALTEWLVTRAWRTFLDDKAQAKINDSFKRFADINLSRHAAELKRNFAQPLMDKYQDQLPRLSRDIDSMLLLAGYYDGVRARAWLENWQGLLHAIKTRQRIEIEHFRNEAIVQEPFWLHSGKR</sequence>